<evidence type="ECO:0000256" key="2">
    <source>
        <dbReference type="ARBA" id="ARBA00011233"/>
    </source>
</evidence>
<dbReference type="STRING" id="106549.A0A540LVU6"/>
<keyword evidence="5" id="KW-0346">Stress response</keyword>
<keyword evidence="3" id="KW-0597">Phosphoprotein</keyword>
<evidence type="ECO:0000256" key="7">
    <source>
        <dbReference type="ARBA" id="ARBA00023163"/>
    </source>
</evidence>
<sequence length="412" mass="46603">MVKSAEKGGGDGSGPAGSVAPFLRKCYEMVDDKDTDSIISWSETGDSFAILDMAQFSISMLPKYFKHSNFSSFMRQLNIYGFRKIDSDRWVFANEGFIRGQKILLKNIARRKHPQGTDQKKASQQSHHRPSENISENGLWREVENLKTDKVALKQELAKLRQHQETSQNNLRLLRNRLCGMEKNQQQMLSFLVTAMQSPGFLVQLLHPKENNWRIAEAGDMLEQCGDDDRPVVSSGAIVRYQPPMIDAPKHVLPPNSGSEKQPESDAYLDGMEDLLVNADFMKMLMDEKSSPVENHDPYTLPDISDDGAWEQLLLGGPFLENIEGTMENGEEHADTRMEVESIVSDLDDSHNFDYLVEQMKKSQNFASESTVYGSNTKSSQNLEFITEHMGHLASDSNNMEQNQERSRITSV</sequence>
<evidence type="ECO:0000256" key="4">
    <source>
        <dbReference type="ARBA" id="ARBA00023015"/>
    </source>
</evidence>
<feature type="domain" description="HSF-type DNA-binding" evidence="12">
    <location>
        <begin position="61"/>
        <end position="85"/>
    </location>
</feature>
<proteinExistence type="inferred from homology"/>
<keyword evidence="10" id="KW-0175">Coiled coil</keyword>
<comment type="subunit">
    <text evidence="2">Homotrimer.</text>
</comment>
<dbReference type="PROSITE" id="PS00434">
    <property type="entry name" value="HSF_DOMAIN"/>
    <property type="match status" value="1"/>
</dbReference>
<evidence type="ECO:0000256" key="8">
    <source>
        <dbReference type="ARBA" id="ARBA00023242"/>
    </source>
</evidence>
<feature type="region of interest" description="Disordered" evidence="11">
    <location>
        <begin position="393"/>
        <end position="412"/>
    </location>
</feature>
<dbReference type="Proteomes" id="UP000315295">
    <property type="component" value="Unassembled WGS sequence"/>
</dbReference>
<name>A0A540LVU6_MALBA</name>
<comment type="caution">
    <text evidence="13">The sequence shown here is derived from an EMBL/GenBank/DDBJ whole genome shotgun (WGS) entry which is preliminary data.</text>
</comment>
<dbReference type="GO" id="GO:0006357">
    <property type="term" value="P:regulation of transcription by RNA polymerase II"/>
    <property type="evidence" value="ECO:0007669"/>
    <property type="project" value="TreeGrafter"/>
</dbReference>
<comment type="subcellular location">
    <subcellularLocation>
        <location evidence="1">Nucleus</location>
    </subcellularLocation>
</comment>
<evidence type="ECO:0000256" key="10">
    <source>
        <dbReference type="SAM" id="Coils"/>
    </source>
</evidence>
<dbReference type="PANTHER" id="PTHR10015">
    <property type="entry name" value="HEAT SHOCK TRANSCRIPTION FACTOR"/>
    <property type="match status" value="1"/>
</dbReference>
<dbReference type="InterPro" id="IPR000232">
    <property type="entry name" value="HSF_DNA-bd"/>
</dbReference>
<dbReference type="SMART" id="SM00415">
    <property type="entry name" value="HSF"/>
    <property type="match status" value="1"/>
</dbReference>
<keyword evidence="8" id="KW-0539">Nucleus</keyword>
<dbReference type="Gene3D" id="1.10.10.10">
    <property type="entry name" value="Winged helix-like DNA-binding domain superfamily/Winged helix DNA-binding domain"/>
    <property type="match status" value="1"/>
</dbReference>
<evidence type="ECO:0000256" key="6">
    <source>
        <dbReference type="ARBA" id="ARBA00023125"/>
    </source>
</evidence>
<evidence type="ECO:0000256" key="9">
    <source>
        <dbReference type="RuleBase" id="RU004020"/>
    </source>
</evidence>
<dbReference type="GO" id="GO:0000978">
    <property type="term" value="F:RNA polymerase II cis-regulatory region sequence-specific DNA binding"/>
    <property type="evidence" value="ECO:0007669"/>
    <property type="project" value="TreeGrafter"/>
</dbReference>
<comment type="similarity">
    <text evidence="9">Belongs to the HSF family.</text>
</comment>
<feature type="compositionally biased region" description="Basic and acidic residues" evidence="11">
    <location>
        <begin position="403"/>
        <end position="412"/>
    </location>
</feature>
<dbReference type="PANTHER" id="PTHR10015:SF325">
    <property type="entry name" value="HEAT STRESS TRANSCRIPTION FACTOR A-8"/>
    <property type="match status" value="1"/>
</dbReference>
<protein>
    <recommendedName>
        <fullName evidence="12">HSF-type DNA-binding domain-containing protein</fullName>
    </recommendedName>
</protein>
<keyword evidence="4" id="KW-0805">Transcription regulation</keyword>
<evidence type="ECO:0000313" key="14">
    <source>
        <dbReference type="Proteomes" id="UP000315295"/>
    </source>
</evidence>
<keyword evidence="14" id="KW-1185">Reference proteome</keyword>
<evidence type="ECO:0000256" key="5">
    <source>
        <dbReference type="ARBA" id="ARBA00023016"/>
    </source>
</evidence>
<dbReference type="InterPro" id="IPR036388">
    <property type="entry name" value="WH-like_DNA-bd_sf"/>
</dbReference>
<dbReference type="InterPro" id="IPR036390">
    <property type="entry name" value="WH_DNA-bd_sf"/>
</dbReference>
<evidence type="ECO:0000256" key="1">
    <source>
        <dbReference type="ARBA" id="ARBA00004123"/>
    </source>
</evidence>
<evidence type="ECO:0000256" key="11">
    <source>
        <dbReference type="SAM" id="MobiDB-lite"/>
    </source>
</evidence>
<dbReference type="GO" id="GO:0005634">
    <property type="term" value="C:nucleus"/>
    <property type="evidence" value="ECO:0007669"/>
    <property type="project" value="UniProtKB-SubCell"/>
</dbReference>
<dbReference type="Pfam" id="PF00447">
    <property type="entry name" value="HSF_DNA-bind"/>
    <property type="match status" value="1"/>
</dbReference>
<feature type="region of interest" description="Disordered" evidence="11">
    <location>
        <begin position="110"/>
        <end position="137"/>
    </location>
</feature>
<dbReference type="EMBL" id="VIEB01000451">
    <property type="protein sequence ID" value="TQD90449.1"/>
    <property type="molecule type" value="Genomic_DNA"/>
</dbReference>
<dbReference type="SUPFAM" id="SSF46785">
    <property type="entry name" value="Winged helix' DNA-binding domain"/>
    <property type="match status" value="1"/>
</dbReference>
<reference evidence="13 14" key="1">
    <citation type="journal article" date="2019" name="G3 (Bethesda)">
        <title>Sequencing of a Wild Apple (Malus baccata) Genome Unravels the Differences Between Cultivated and Wild Apple Species Regarding Disease Resistance and Cold Tolerance.</title>
        <authorList>
            <person name="Chen X."/>
        </authorList>
    </citation>
    <scope>NUCLEOTIDE SEQUENCE [LARGE SCALE GENOMIC DNA]</scope>
    <source>
        <strain evidence="14">cv. Shandingzi</strain>
        <tissue evidence="13">Leaves</tissue>
    </source>
</reference>
<dbReference type="GO" id="GO:0003700">
    <property type="term" value="F:DNA-binding transcription factor activity"/>
    <property type="evidence" value="ECO:0007669"/>
    <property type="project" value="InterPro"/>
</dbReference>
<evidence type="ECO:0000256" key="3">
    <source>
        <dbReference type="ARBA" id="ARBA00022553"/>
    </source>
</evidence>
<dbReference type="AlphaFoldDB" id="A0A540LVU6"/>
<accession>A0A540LVU6</accession>
<feature type="coiled-coil region" evidence="10">
    <location>
        <begin position="143"/>
        <end position="177"/>
    </location>
</feature>
<dbReference type="GO" id="GO:0034605">
    <property type="term" value="P:cellular response to heat"/>
    <property type="evidence" value="ECO:0007669"/>
    <property type="project" value="TreeGrafter"/>
</dbReference>
<dbReference type="PRINTS" id="PR00056">
    <property type="entry name" value="HSFDOMAIN"/>
</dbReference>
<dbReference type="FunFam" id="1.10.10.10:FF:000037">
    <property type="entry name" value="Heat stress transcription factor B-4"/>
    <property type="match status" value="1"/>
</dbReference>
<evidence type="ECO:0000259" key="12">
    <source>
        <dbReference type="PROSITE" id="PS00434"/>
    </source>
</evidence>
<keyword evidence="7" id="KW-0804">Transcription</keyword>
<organism evidence="13 14">
    <name type="scientific">Malus baccata</name>
    <name type="common">Siberian crab apple</name>
    <name type="synonym">Pyrus baccata</name>
    <dbReference type="NCBI Taxonomy" id="106549"/>
    <lineage>
        <taxon>Eukaryota</taxon>
        <taxon>Viridiplantae</taxon>
        <taxon>Streptophyta</taxon>
        <taxon>Embryophyta</taxon>
        <taxon>Tracheophyta</taxon>
        <taxon>Spermatophyta</taxon>
        <taxon>Magnoliopsida</taxon>
        <taxon>eudicotyledons</taxon>
        <taxon>Gunneridae</taxon>
        <taxon>Pentapetalae</taxon>
        <taxon>rosids</taxon>
        <taxon>fabids</taxon>
        <taxon>Rosales</taxon>
        <taxon>Rosaceae</taxon>
        <taxon>Amygdaloideae</taxon>
        <taxon>Maleae</taxon>
        <taxon>Malus</taxon>
    </lineage>
</organism>
<gene>
    <name evidence="13" type="ORF">C1H46_023998</name>
</gene>
<keyword evidence="6" id="KW-0238">DNA-binding</keyword>
<evidence type="ECO:0000313" key="13">
    <source>
        <dbReference type="EMBL" id="TQD90449.1"/>
    </source>
</evidence>